<evidence type="ECO:0000313" key="2">
    <source>
        <dbReference type="Proteomes" id="UP000828941"/>
    </source>
</evidence>
<dbReference type="EMBL" id="CM039434">
    <property type="protein sequence ID" value="KAI4322842.1"/>
    <property type="molecule type" value="Genomic_DNA"/>
</dbReference>
<comment type="caution">
    <text evidence="1">The sequence shown here is derived from an EMBL/GenBank/DDBJ whole genome shotgun (WGS) entry which is preliminary data.</text>
</comment>
<reference evidence="1 2" key="1">
    <citation type="journal article" date="2022" name="DNA Res.">
        <title>Chromosomal-level genome assembly of the orchid tree Bauhinia variegata (Leguminosae; Cercidoideae) supports the allotetraploid origin hypothesis of Bauhinia.</title>
        <authorList>
            <person name="Zhong Y."/>
            <person name="Chen Y."/>
            <person name="Zheng D."/>
            <person name="Pang J."/>
            <person name="Liu Y."/>
            <person name="Luo S."/>
            <person name="Meng S."/>
            <person name="Qian L."/>
            <person name="Wei D."/>
            <person name="Dai S."/>
            <person name="Zhou R."/>
        </authorList>
    </citation>
    <scope>NUCLEOTIDE SEQUENCE [LARGE SCALE GENOMIC DNA]</scope>
    <source>
        <strain evidence="1">BV-YZ2020</strain>
    </source>
</reference>
<proteinExistence type="predicted"/>
<name>A0ACB9MFF3_BAUVA</name>
<keyword evidence="2" id="KW-1185">Reference proteome</keyword>
<sequence length="123" mass="14131">MRFFLEFVSCCGSPSEPAVMERASLELRKETSTLVPAVRYNRRKKRGRAAQDWRPSLGSISEDNDPPQREREVPRNGTVRSEREAKRKSASPAKVRCRSYNDDFRQHSVPTIVPAFSPTPFMF</sequence>
<dbReference type="Proteomes" id="UP000828941">
    <property type="component" value="Chromosome 9"/>
</dbReference>
<protein>
    <submittedName>
        <fullName evidence="1">Uncharacterized protein</fullName>
    </submittedName>
</protein>
<gene>
    <name evidence="1" type="ORF">L6164_022497</name>
</gene>
<accession>A0ACB9MFF3</accession>
<organism evidence="1 2">
    <name type="scientific">Bauhinia variegata</name>
    <name type="common">Purple orchid tree</name>
    <name type="synonym">Phanera variegata</name>
    <dbReference type="NCBI Taxonomy" id="167791"/>
    <lineage>
        <taxon>Eukaryota</taxon>
        <taxon>Viridiplantae</taxon>
        <taxon>Streptophyta</taxon>
        <taxon>Embryophyta</taxon>
        <taxon>Tracheophyta</taxon>
        <taxon>Spermatophyta</taxon>
        <taxon>Magnoliopsida</taxon>
        <taxon>eudicotyledons</taxon>
        <taxon>Gunneridae</taxon>
        <taxon>Pentapetalae</taxon>
        <taxon>rosids</taxon>
        <taxon>fabids</taxon>
        <taxon>Fabales</taxon>
        <taxon>Fabaceae</taxon>
        <taxon>Cercidoideae</taxon>
        <taxon>Cercideae</taxon>
        <taxon>Bauhiniinae</taxon>
        <taxon>Bauhinia</taxon>
    </lineage>
</organism>
<evidence type="ECO:0000313" key="1">
    <source>
        <dbReference type="EMBL" id="KAI4322842.1"/>
    </source>
</evidence>